<feature type="domain" description="Thioredoxin-like fold" evidence="3">
    <location>
        <begin position="96"/>
        <end position="265"/>
    </location>
</feature>
<feature type="compositionally biased region" description="Acidic residues" evidence="1">
    <location>
        <begin position="273"/>
        <end position="290"/>
    </location>
</feature>
<feature type="transmembrane region" description="Helical" evidence="2">
    <location>
        <begin position="30"/>
        <end position="54"/>
    </location>
</feature>
<organism evidence="4 5">
    <name type="scientific">Myceligenerans xiligouense</name>
    <dbReference type="NCBI Taxonomy" id="253184"/>
    <lineage>
        <taxon>Bacteria</taxon>
        <taxon>Bacillati</taxon>
        <taxon>Actinomycetota</taxon>
        <taxon>Actinomycetes</taxon>
        <taxon>Micrococcales</taxon>
        <taxon>Promicromonosporaceae</taxon>
        <taxon>Myceligenerans</taxon>
    </lineage>
</organism>
<evidence type="ECO:0000256" key="2">
    <source>
        <dbReference type="SAM" id="Phobius"/>
    </source>
</evidence>
<keyword evidence="2" id="KW-0812">Transmembrane</keyword>
<dbReference type="EMBL" id="RKQZ01000001">
    <property type="protein sequence ID" value="RPF19815.1"/>
    <property type="molecule type" value="Genomic_DNA"/>
</dbReference>
<keyword evidence="2" id="KW-0472">Membrane</keyword>
<dbReference type="OrthoDB" id="117402at2"/>
<comment type="caution">
    <text evidence="4">The sequence shown here is derived from an EMBL/GenBank/DDBJ whole genome shotgun (WGS) entry which is preliminary data.</text>
</comment>
<dbReference type="SUPFAM" id="SSF52833">
    <property type="entry name" value="Thioredoxin-like"/>
    <property type="match status" value="1"/>
</dbReference>
<reference evidence="4 5" key="1">
    <citation type="submission" date="2018-11" db="EMBL/GenBank/DDBJ databases">
        <title>Sequencing the genomes of 1000 actinobacteria strains.</title>
        <authorList>
            <person name="Klenk H.-P."/>
        </authorList>
    </citation>
    <scope>NUCLEOTIDE SEQUENCE [LARGE SCALE GENOMIC DNA]</scope>
    <source>
        <strain evidence="4 5">DSM 15700</strain>
    </source>
</reference>
<sequence>MSNLTKAQRREAARAEALAMQKKAQGRERMYRIVTLSLLGVLIAGLGVAIWLIFAESQKTPIERADAVPAGVVDETGIPVDEDGAAGTLVEGAPQLDVYVDFMCPVCGQFEALNGADIAELREGGEVAFVVHPVAILDRMSSGTEYSTRAASAAAWVADQAPESFIEYHDLLFANQPAENSAGLSDQQLADFAEQAGVPADVAQGIADGDATDAYRDWVTASTDQATSAEDLANPQTGQFGTPTVMLDGERFEDWSTPGSLRAAVTGGGSADESGDGSTDEGAAEDGSDE</sequence>
<protein>
    <submittedName>
        <fullName evidence="4">Protein-disulfide isomerase</fullName>
    </submittedName>
</protein>
<name>A0A3N4ZG63_9MICO</name>
<accession>A0A3N4ZG63</accession>
<dbReference type="GO" id="GO:0016853">
    <property type="term" value="F:isomerase activity"/>
    <property type="evidence" value="ECO:0007669"/>
    <property type="project" value="UniProtKB-KW"/>
</dbReference>
<dbReference type="CDD" id="cd02972">
    <property type="entry name" value="DsbA_family"/>
    <property type="match status" value="1"/>
</dbReference>
<dbReference type="Pfam" id="PF13462">
    <property type="entry name" value="Thioredoxin_4"/>
    <property type="match status" value="1"/>
</dbReference>
<dbReference type="InterPro" id="IPR036249">
    <property type="entry name" value="Thioredoxin-like_sf"/>
</dbReference>
<dbReference type="RefSeq" id="WP_123813063.1">
    <property type="nucleotide sequence ID" value="NZ_RKQZ01000001.1"/>
</dbReference>
<feature type="region of interest" description="Disordered" evidence="1">
    <location>
        <begin position="252"/>
        <end position="290"/>
    </location>
</feature>
<keyword evidence="2" id="KW-1133">Transmembrane helix</keyword>
<evidence type="ECO:0000256" key="1">
    <source>
        <dbReference type="SAM" id="MobiDB-lite"/>
    </source>
</evidence>
<evidence type="ECO:0000259" key="3">
    <source>
        <dbReference type="Pfam" id="PF13462"/>
    </source>
</evidence>
<dbReference type="AlphaFoldDB" id="A0A3N4ZG63"/>
<gene>
    <name evidence="4" type="ORF">EDD34_0380</name>
</gene>
<dbReference type="InterPro" id="IPR012336">
    <property type="entry name" value="Thioredoxin-like_fold"/>
</dbReference>
<dbReference type="Gene3D" id="3.40.30.10">
    <property type="entry name" value="Glutaredoxin"/>
    <property type="match status" value="1"/>
</dbReference>
<keyword evidence="5" id="KW-1185">Reference proteome</keyword>
<dbReference type="Proteomes" id="UP000280501">
    <property type="component" value="Unassembled WGS sequence"/>
</dbReference>
<proteinExistence type="predicted"/>
<evidence type="ECO:0000313" key="5">
    <source>
        <dbReference type="Proteomes" id="UP000280501"/>
    </source>
</evidence>
<evidence type="ECO:0000313" key="4">
    <source>
        <dbReference type="EMBL" id="RPF19815.1"/>
    </source>
</evidence>
<keyword evidence="4" id="KW-0413">Isomerase</keyword>